<dbReference type="InterPro" id="IPR011042">
    <property type="entry name" value="6-blade_b-propeller_TolB-like"/>
</dbReference>
<dbReference type="Gene3D" id="2.120.10.30">
    <property type="entry name" value="TolB, C-terminal domain"/>
    <property type="match status" value="1"/>
</dbReference>
<dbReference type="Proteomes" id="UP001501047">
    <property type="component" value="Unassembled WGS sequence"/>
</dbReference>
<dbReference type="RefSeq" id="WP_343827356.1">
    <property type="nucleotide sequence ID" value="NZ_BAAACI010000007.1"/>
</dbReference>
<proteinExistence type="predicted"/>
<comment type="caution">
    <text evidence="1">The sequence shown here is derived from an EMBL/GenBank/DDBJ whole genome shotgun (WGS) entry which is preliminary data.</text>
</comment>
<keyword evidence="2" id="KW-1185">Reference proteome</keyword>
<dbReference type="SUPFAM" id="SSF82171">
    <property type="entry name" value="DPP6 N-terminal domain-like"/>
    <property type="match status" value="1"/>
</dbReference>
<sequence>MKNLFKGIFVLLILSFILCGTAFAKERSYILTGRKEDKKIEVAVVIKDDGIWAVNINNSSEKIMLNMGDYREPIISENGYVAYRDIKNSLYITKIDFRKKVDNAIKVDDNITAYQWNKDGNLIYSMSTGGAYIFGVKDKTKEVLTEGEEFYTQILLGRDNSLFAVKNIMKKSNSDNYQLPLGVVKLNLVSKKEKVVVPYIPINSQNGDLGLDPKMAAISINGVNLIVWCRPNSASITADGVPIGIYNDESDKCKEVLNEEIIVLTYEDMMSVSPTDDNLVAIINGAYRFMNVDKTLGIFNVEDESFRKVTKDGEVAMTPSYSSDGKKIIYSASTYSENLQQWVQSDNQHIYEVDLENDEITKLTNSGSGWDFYPRYINNDNEFIFIRKDKENKLSLIKGKKGEKEQIITDGILNTDDSAPINEYYWYYGHYDIKKVFHNTEITQ</sequence>
<dbReference type="EMBL" id="BAAACI010000007">
    <property type="protein sequence ID" value="GAA0776727.1"/>
    <property type="molecule type" value="Genomic_DNA"/>
</dbReference>
<name>A0ABN1KV61_CLOSU</name>
<evidence type="ECO:0000313" key="1">
    <source>
        <dbReference type="EMBL" id="GAA0776727.1"/>
    </source>
</evidence>
<accession>A0ABN1KV61</accession>
<evidence type="ECO:0000313" key="2">
    <source>
        <dbReference type="Proteomes" id="UP001501047"/>
    </source>
</evidence>
<gene>
    <name evidence="1" type="ORF">GCM10008908_30580</name>
</gene>
<protein>
    <submittedName>
        <fullName evidence="1">Uncharacterized protein</fullName>
    </submittedName>
</protein>
<organism evidence="1 2">
    <name type="scientific">Clostridium subterminale</name>
    <dbReference type="NCBI Taxonomy" id="1550"/>
    <lineage>
        <taxon>Bacteria</taxon>
        <taxon>Bacillati</taxon>
        <taxon>Bacillota</taxon>
        <taxon>Clostridia</taxon>
        <taxon>Eubacteriales</taxon>
        <taxon>Clostridiaceae</taxon>
        <taxon>Clostridium</taxon>
    </lineage>
</organism>
<reference evidence="1 2" key="1">
    <citation type="journal article" date="2019" name="Int. J. Syst. Evol. Microbiol.">
        <title>The Global Catalogue of Microorganisms (GCM) 10K type strain sequencing project: providing services to taxonomists for standard genome sequencing and annotation.</title>
        <authorList>
            <consortium name="The Broad Institute Genomics Platform"/>
            <consortium name="The Broad Institute Genome Sequencing Center for Infectious Disease"/>
            <person name="Wu L."/>
            <person name="Ma J."/>
        </authorList>
    </citation>
    <scope>NUCLEOTIDE SEQUENCE [LARGE SCALE GENOMIC DNA]</scope>
    <source>
        <strain evidence="1 2">JCM 1417</strain>
    </source>
</reference>